<keyword evidence="2" id="KW-0805">Transcription regulation</keyword>
<feature type="domain" description="HTH lysR-type" evidence="5">
    <location>
        <begin position="6"/>
        <end position="63"/>
    </location>
</feature>
<dbReference type="EMBL" id="SMLK01000002">
    <property type="protein sequence ID" value="TFZ04162.1"/>
    <property type="molecule type" value="Genomic_DNA"/>
</dbReference>
<evidence type="ECO:0000256" key="1">
    <source>
        <dbReference type="ARBA" id="ARBA00009437"/>
    </source>
</evidence>
<proteinExistence type="inferred from homology"/>
<keyword evidence="3" id="KW-0238">DNA-binding</keyword>
<dbReference type="SUPFAM" id="SSF53850">
    <property type="entry name" value="Periplasmic binding protein-like II"/>
    <property type="match status" value="1"/>
</dbReference>
<dbReference type="Gene3D" id="1.10.10.10">
    <property type="entry name" value="Winged helix-like DNA-binding domain superfamily/Winged helix DNA-binding domain"/>
    <property type="match status" value="1"/>
</dbReference>
<dbReference type="CDD" id="cd08459">
    <property type="entry name" value="PBP2_DntR_NahR_LinR_like"/>
    <property type="match status" value="1"/>
</dbReference>
<gene>
    <name evidence="6" type="ORF">EZ216_09000</name>
</gene>
<dbReference type="PROSITE" id="PS50931">
    <property type="entry name" value="HTH_LYSR"/>
    <property type="match status" value="1"/>
</dbReference>
<dbReference type="RefSeq" id="WP_135249785.1">
    <property type="nucleotide sequence ID" value="NZ_SMLK01000002.1"/>
</dbReference>
<evidence type="ECO:0000313" key="7">
    <source>
        <dbReference type="Proteomes" id="UP000297839"/>
    </source>
</evidence>
<evidence type="ECO:0000256" key="4">
    <source>
        <dbReference type="ARBA" id="ARBA00023163"/>
    </source>
</evidence>
<dbReference type="PANTHER" id="PTHR30118">
    <property type="entry name" value="HTH-TYPE TRANSCRIPTIONAL REGULATOR LEUO-RELATED"/>
    <property type="match status" value="1"/>
</dbReference>
<sequence length="317" mass="35278">MQLNDIDLNLLRLFDAVYRARSVSRAAERLGLTQPAASQGLTRLRTLIHDPLFMRAPGGVKPTPKADRLAPAVASALGTLELALGETSSFEPATSRRSFRIHMSDIGEGRFLPDLMAALREQAPGVRIETLPLPRAEIIDALDTGRIDFAFGFLPMVRDSQRTELLRDRYVVLLRAGHPFTRKRRAGAALLQGLRELEFVNVRTHADTLRILQRLRVEDRLRLTAEHFMALPSIVRATDLAVVMPRNIAEGFAQEGGYAIVEPPVAGRDFAVSLHWSRRFEADPGHAWLRALVESLFREPRGGVRAVSPRRTAVPPP</sequence>
<organism evidence="6 7">
    <name type="scientific">Ramlibacter humi</name>
    <dbReference type="NCBI Taxonomy" id="2530451"/>
    <lineage>
        <taxon>Bacteria</taxon>
        <taxon>Pseudomonadati</taxon>
        <taxon>Pseudomonadota</taxon>
        <taxon>Betaproteobacteria</taxon>
        <taxon>Burkholderiales</taxon>
        <taxon>Comamonadaceae</taxon>
        <taxon>Ramlibacter</taxon>
    </lineage>
</organism>
<dbReference type="PANTHER" id="PTHR30118:SF15">
    <property type="entry name" value="TRANSCRIPTIONAL REGULATORY PROTEIN"/>
    <property type="match status" value="1"/>
</dbReference>
<protein>
    <submittedName>
        <fullName evidence="6">LysR family transcriptional regulator</fullName>
    </submittedName>
</protein>
<dbReference type="InterPro" id="IPR050389">
    <property type="entry name" value="LysR-type_TF"/>
</dbReference>
<comment type="similarity">
    <text evidence="1">Belongs to the LysR transcriptional regulatory family.</text>
</comment>
<dbReference type="Proteomes" id="UP000297839">
    <property type="component" value="Unassembled WGS sequence"/>
</dbReference>
<keyword evidence="4" id="KW-0804">Transcription</keyword>
<dbReference type="Gene3D" id="3.40.190.10">
    <property type="entry name" value="Periplasmic binding protein-like II"/>
    <property type="match status" value="2"/>
</dbReference>
<evidence type="ECO:0000313" key="6">
    <source>
        <dbReference type="EMBL" id="TFZ04162.1"/>
    </source>
</evidence>
<comment type="caution">
    <text evidence="6">The sequence shown here is derived from an EMBL/GenBank/DDBJ whole genome shotgun (WGS) entry which is preliminary data.</text>
</comment>
<name>A0A4Z0BZQ9_9BURK</name>
<dbReference type="PRINTS" id="PR00039">
    <property type="entry name" value="HTHLYSR"/>
</dbReference>
<evidence type="ECO:0000256" key="3">
    <source>
        <dbReference type="ARBA" id="ARBA00023125"/>
    </source>
</evidence>
<dbReference type="SUPFAM" id="SSF46785">
    <property type="entry name" value="Winged helix' DNA-binding domain"/>
    <property type="match status" value="1"/>
</dbReference>
<dbReference type="Pfam" id="PF03466">
    <property type="entry name" value="LysR_substrate"/>
    <property type="match status" value="1"/>
</dbReference>
<dbReference type="GO" id="GO:0003677">
    <property type="term" value="F:DNA binding"/>
    <property type="evidence" value="ECO:0007669"/>
    <property type="project" value="UniProtKB-KW"/>
</dbReference>
<reference evidence="6 7" key="1">
    <citation type="submission" date="2019-03" db="EMBL/GenBank/DDBJ databases">
        <title>Ramlibacter sp. 18x22-1, whole genome shotgun sequence.</title>
        <authorList>
            <person name="Zhang X."/>
            <person name="Feng G."/>
            <person name="Zhu H."/>
        </authorList>
    </citation>
    <scope>NUCLEOTIDE SEQUENCE [LARGE SCALE GENOMIC DNA]</scope>
    <source>
        <strain evidence="6 7">18x22-1</strain>
    </source>
</reference>
<evidence type="ECO:0000259" key="5">
    <source>
        <dbReference type="PROSITE" id="PS50931"/>
    </source>
</evidence>
<dbReference type="AlphaFoldDB" id="A0A4Z0BZQ9"/>
<accession>A0A4Z0BZQ9</accession>
<dbReference type="InterPro" id="IPR036388">
    <property type="entry name" value="WH-like_DNA-bd_sf"/>
</dbReference>
<dbReference type="InterPro" id="IPR000847">
    <property type="entry name" value="LysR_HTH_N"/>
</dbReference>
<evidence type="ECO:0000256" key="2">
    <source>
        <dbReference type="ARBA" id="ARBA00023015"/>
    </source>
</evidence>
<dbReference type="GO" id="GO:0003700">
    <property type="term" value="F:DNA-binding transcription factor activity"/>
    <property type="evidence" value="ECO:0007669"/>
    <property type="project" value="InterPro"/>
</dbReference>
<dbReference type="InterPro" id="IPR036390">
    <property type="entry name" value="WH_DNA-bd_sf"/>
</dbReference>
<dbReference type="Pfam" id="PF00126">
    <property type="entry name" value="HTH_1"/>
    <property type="match status" value="1"/>
</dbReference>
<dbReference type="OrthoDB" id="8583877at2"/>
<keyword evidence="7" id="KW-1185">Reference proteome</keyword>
<dbReference type="InterPro" id="IPR005119">
    <property type="entry name" value="LysR_subst-bd"/>
</dbReference>